<dbReference type="EMBL" id="LNQL01000001">
    <property type="protein sequence ID" value="KSU50598.1"/>
    <property type="molecule type" value="Genomic_DNA"/>
</dbReference>
<dbReference type="GO" id="GO:0015234">
    <property type="term" value="F:thiamine transmembrane transporter activity"/>
    <property type="evidence" value="ECO:0007669"/>
    <property type="project" value="InterPro"/>
</dbReference>
<feature type="transmembrane region" description="Helical" evidence="1">
    <location>
        <begin position="110"/>
        <end position="138"/>
    </location>
</feature>
<evidence type="ECO:0000313" key="2">
    <source>
        <dbReference type="EMBL" id="KSU50598.1"/>
    </source>
</evidence>
<gene>
    <name evidence="2" type="ORF">AS033_04240</name>
</gene>
<evidence type="ECO:0000256" key="1">
    <source>
        <dbReference type="SAM" id="Phobius"/>
    </source>
</evidence>
<dbReference type="RefSeq" id="WP_058264798.1">
    <property type="nucleotide sequence ID" value="NZ_FMYN01000001.1"/>
</dbReference>
<dbReference type="Proteomes" id="UP000053797">
    <property type="component" value="Unassembled WGS sequence"/>
</dbReference>
<feature type="transmembrane region" description="Helical" evidence="1">
    <location>
        <begin position="158"/>
        <end position="179"/>
    </location>
</feature>
<dbReference type="GO" id="GO:0005886">
    <property type="term" value="C:plasma membrane"/>
    <property type="evidence" value="ECO:0007669"/>
    <property type="project" value="InterPro"/>
</dbReference>
<reference evidence="2 3" key="1">
    <citation type="journal article" date="2015" name="Int. J. Syst. Evol. Microbiol.">
        <title>Exiguobacterium enclense sp. nov., isolated from sediment.</title>
        <authorList>
            <person name="Dastager S.G."/>
            <person name="Mawlankar R."/>
            <person name="Sonalkar V.V."/>
            <person name="Thorat M.N."/>
            <person name="Mual P."/>
            <person name="Verma A."/>
            <person name="Krishnamurthi S."/>
            <person name="Tang S.K."/>
            <person name="Li W.J."/>
        </authorList>
    </citation>
    <scope>NUCLEOTIDE SEQUENCE [LARGE SCALE GENOMIC DNA]</scope>
    <source>
        <strain evidence="2 3">NIO-1109</strain>
    </source>
</reference>
<keyword evidence="1" id="KW-1133">Transmembrane helix</keyword>
<keyword evidence="1" id="KW-0812">Transmembrane</keyword>
<feature type="transmembrane region" description="Helical" evidence="1">
    <location>
        <begin position="6"/>
        <end position="24"/>
    </location>
</feature>
<name>A0A0V8GKC5_9BACL</name>
<dbReference type="Pfam" id="PF09515">
    <property type="entry name" value="Thia_YuaJ"/>
    <property type="match status" value="1"/>
</dbReference>
<keyword evidence="1" id="KW-0472">Membrane</keyword>
<dbReference type="NCBIfam" id="TIGR02357">
    <property type="entry name" value="ECF_ThiT_YuaJ"/>
    <property type="match status" value="1"/>
</dbReference>
<dbReference type="OrthoDB" id="9795813at2"/>
<organism evidence="2 3">
    <name type="scientific">Exiguobacterium indicum</name>
    <dbReference type="NCBI Taxonomy" id="296995"/>
    <lineage>
        <taxon>Bacteria</taxon>
        <taxon>Bacillati</taxon>
        <taxon>Bacillota</taxon>
        <taxon>Bacilli</taxon>
        <taxon>Bacillales</taxon>
        <taxon>Bacillales Family XII. Incertae Sedis</taxon>
        <taxon>Exiguobacterium</taxon>
    </lineage>
</organism>
<feature type="transmembrane region" description="Helical" evidence="1">
    <location>
        <begin position="81"/>
        <end position="98"/>
    </location>
</feature>
<comment type="caution">
    <text evidence="2">The sequence shown here is derived from an EMBL/GenBank/DDBJ whole genome shotgun (WGS) entry which is preliminary data.</text>
</comment>
<evidence type="ECO:0000313" key="3">
    <source>
        <dbReference type="Proteomes" id="UP000053797"/>
    </source>
</evidence>
<dbReference type="AlphaFoldDB" id="A0A0V8GKC5"/>
<dbReference type="Gene3D" id="1.10.1760.20">
    <property type="match status" value="1"/>
</dbReference>
<protein>
    <submittedName>
        <fullName evidence="2">Energy-coupled thiamine transporter ThiT</fullName>
    </submittedName>
</protein>
<dbReference type="InterPro" id="IPR012651">
    <property type="entry name" value="Thia_Transptr_ThiT"/>
</dbReference>
<proteinExistence type="predicted"/>
<sequence length="186" mass="20016">MKRLQMMMEIAIFASLGVVFDLLIPFKMPQGGSISLAMLPIFVMAFRHGVVGGGVTGALVGTIQLMFAPQVLTIVQPMLDYTIAYGVVGLSGLFARQVRLAARNGQKKSLMAFVLLATLLGAGLRYICHVISGIVFFAEYAEGPVVPYSLIYNATYMVPSYVLCGVVAGLLFTTAPRLLRYSARGV</sequence>
<accession>A0A0V8GKC5</accession>
<feature type="transmembrane region" description="Helical" evidence="1">
    <location>
        <begin position="36"/>
        <end position="61"/>
    </location>
</feature>